<comment type="caution">
    <text evidence="1">The sequence shown here is derived from an EMBL/GenBank/DDBJ whole genome shotgun (WGS) entry which is preliminary data.</text>
</comment>
<name>F3FZ81_PSESX</name>
<reference evidence="1 2" key="1">
    <citation type="journal article" date="2011" name="PLoS Pathog.">
        <title>Dynamic evolution of pathogenicity revealed by sequencing and comparative genomics of 19 Pseudomonas syringae isolates.</title>
        <authorList>
            <person name="Baltrus D.A."/>
            <person name="Nishimura M.T."/>
            <person name="Romanchuk A."/>
            <person name="Chang J.H."/>
            <person name="Mukhtar M.S."/>
            <person name="Cherkis K."/>
            <person name="Roach J."/>
            <person name="Grant S.R."/>
            <person name="Jones C.D."/>
            <person name="Dangl J.L."/>
        </authorList>
    </citation>
    <scope>NUCLEOTIDE SEQUENCE [LARGE SCALE GENOMIC DNA]</scope>
    <source>
        <strain evidence="2">M301072PT</strain>
    </source>
</reference>
<evidence type="ECO:0000313" key="1">
    <source>
        <dbReference type="EMBL" id="EGH35523.1"/>
    </source>
</evidence>
<organism evidence="1 2">
    <name type="scientific">Pseudomonas syringae pv. japonica str. M301072</name>
    <dbReference type="NCBI Taxonomy" id="629262"/>
    <lineage>
        <taxon>Bacteria</taxon>
        <taxon>Pseudomonadati</taxon>
        <taxon>Pseudomonadota</taxon>
        <taxon>Gammaproteobacteria</taxon>
        <taxon>Pseudomonadales</taxon>
        <taxon>Pseudomonadaceae</taxon>
        <taxon>Pseudomonas</taxon>
        <taxon>Pseudomonas syringae</taxon>
    </lineage>
</organism>
<feature type="non-terminal residue" evidence="1">
    <location>
        <position position="44"/>
    </location>
</feature>
<protein>
    <submittedName>
        <fullName evidence="1">Amino acid adenylation</fullName>
    </submittedName>
</protein>
<dbReference type="EMBL" id="AEAH01003723">
    <property type="protein sequence ID" value="EGH35523.1"/>
    <property type="molecule type" value="Genomic_DNA"/>
</dbReference>
<accession>F3FZ81</accession>
<gene>
    <name evidence="1" type="ORF">PSYJA_43501</name>
</gene>
<feature type="non-terminal residue" evidence="1">
    <location>
        <position position="1"/>
    </location>
</feature>
<dbReference type="SUPFAM" id="SSF56801">
    <property type="entry name" value="Acetyl-CoA synthetase-like"/>
    <property type="match status" value="1"/>
</dbReference>
<proteinExistence type="predicted"/>
<dbReference type="Gene3D" id="3.30.300.30">
    <property type="match status" value="1"/>
</dbReference>
<sequence>DSQRLVAYVCGEAVAAEHLRAELLKHLPEYMVPSAFVHLDSLPL</sequence>
<dbReference type="AlphaFoldDB" id="F3FZ81"/>
<evidence type="ECO:0000313" key="2">
    <source>
        <dbReference type="Proteomes" id="UP000004471"/>
    </source>
</evidence>
<dbReference type="Proteomes" id="UP000004471">
    <property type="component" value="Unassembled WGS sequence"/>
</dbReference>
<dbReference type="InterPro" id="IPR045851">
    <property type="entry name" value="AMP-bd_C_sf"/>
</dbReference>